<feature type="region of interest" description="Disordered" evidence="1">
    <location>
        <begin position="588"/>
        <end position="883"/>
    </location>
</feature>
<evidence type="ECO:0000313" key="2">
    <source>
        <dbReference type="EMBL" id="CAJ1406671.1"/>
    </source>
</evidence>
<feature type="compositionally biased region" description="Acidic residues" evidence="1">
    <location>
        <begin position="687"/>
        <end position="696"/>
    </location>
</feature>
<reference evidence="2" key="1">
    <citation type="submission" date="2023-08" db="EMBL/GenBank/DDBJ databases">
        <authorList>
            <person name="Chen Y."/>
            <person name="Shah S."/>
            <person name="Dougan E. K."/>
            <person name="Thang M."/>
            <person name="Chan C."/>
        </authorList>
    </citation>
    <scope>NUCLEOTIDE SEQUENCE</scope>
</reference>
<dbReference type="PANTHER" id="PTHR30348">
    <property type="entry name" value="UNCHARACTERIZED PROTEIN YECE"/>
    <property type="match status" value="1"/>
</dbReference>
<feature type="region of interest" description="Disordered" evidence="1">
    <location>
        <begin position="455"/>
        <end position="510"/>
    </location>
</feature>
<accession>A0AA36NJM8</accession>
<dbReference type="InterPro" id="IPR002763">
    <property type="entry name" value="DUF72"/>
</dbReference>
<feature type="region of interest" description="Disordered" evidence="1">
    <location>
        <begin position="351"/>
        <end position="381"/>
    </location>
</feature>
<gene>
    <name evidence="2" type="ORF">EVOR1521_LOCUS28570</name>
</gene>
<feature type="compositionally biased region" description="Polar residues" evidence="1">
    <location>
        <begin position="723"/>
        <end position="733"/>
    </location>
</feature>
<sequence>MGRLSVGTSGWCGLHPREFARRYDLVEFNWTFHERDSDVDHYKKVAGELRDLRLHAVLKVSGAATHEKRLRSPGQWWPQLWAKYSELQKAGVLGGLLWQLAPSHRCSRQSLAELEELAAHLPRNVLHIFEFRHSSWYEQYRDDVISLLRRWGFCMAWINIKNSDGWCGDLEDGWPSLVRTCNAAYLRLFGTKQKAIGRYGDQVIHETILPMVQGPGAPEDCMVVFAQADVPDHAKADASFLVELLGRGDPQQGRSTKWERDVLSATLGLGIGTQVAGAVQRITHRTVFVDIGRSCRAFLDANHARRAGLLDSLRIGTQIVNLEVQHLDFQNEWGIVGLSCHKASVSLGAQEKAPTEAESEGAASKKSRWARQATGDKGGGFTPAAAAAAAAAAELPGHRVRWSRFEGLAEIGEAAGSRHVVPISPEELEEQIRAKRAASRAKREERVGRWAKALVEKALQPATPSSSRSSAKRSRSEGPAALTRREEALSRRPLEDAALSRAETRKGGRLEEKWSPDLWAQVLPGEPGDGPMACSTDEYLLMQMERREGEETRCDEKNQETFGEDSCPGWGVQHMMRVEERAITRRMWRPALTPLQPLPDDKSPNGKSGRGNKIRQSDLSQTIASFPTPTEPVASEHGAGEADGHGNHRHAASARCPDTEHESVEERAESDDFVDAEEWQVCPSGPDLEDMWEEEMEHASAASEEEDVVEPSGTHDAQRQAEDLTSSDSQEWNWESHGPPLQAPCRESWADESKEMDQALSAHVEGLPEPNSLEAAAEAPSANPGCNAPRLQSLVGEPKADEAESEEEQLSAAQHMTDTPAEDHTSDAQPGAAPVQTSAAAPAPSMSQAPEVAEKLDADSAPTGVLHISGPDRSASAAPKMATPLAPPCRAWRGKACGSDAHAKLDVSDPVEDSLPMASDGSDEEVVATQHVAVPGPEGEEDEGEEDVEEAEEVRHEAHCCLCGMAYSLNVDASALGDFCCEDLGGSCSPEAAEPEPTEPEPAEPAEPAPEEEDVFVAVCDDCAATHVTHIDFMGLGLNFNCAMMGERCEGEESESPRRPAASAPLPARSQLQRLSSDEKRDLFERYAIQRQEERVSKKHIHKSIQQLADRKGQQERYRDNSVVTRKGERFIKVDVSLDPGPGCELGGIIGWRTKQGRRGLGIKKMTKEEADKVCISNKTRIHTKKAISSGDKKVVFENKWSKHTAGSMVGSAGGSLAKR</sequence>
<feature type="compositionally biased region" description="Basic and acidic residues" evidence="1">
    <location>
        <begin position="483"/>
        <end position="495"/>
    </location>
</feature>
<name>A0AA36NJM8_9DINO</name>
<dbReference type="Pfam" id="PF01904">
    <property type="entry name" value="DUF72"/>
    <property type="match status" value="1"/>
</dbReference>
<dbReference type="AlphaFoldDB" id="A0AA36NJM8"/>
<feature type="compositionally biased region" description="Basic and acidic residues" evidence="1">
    <location>
        <begin position="748"/>
        <end position="757"/>
    </location>
</feature>
<feature type="compositionally biased region" description="Low complexity" evidence="1">
    <location>
        <begin position="1059"/>
        <end position="1070"/>
    </location>
</feature>
<feature type="region of interest" description="Disordered" evidence="1">
    <location>
        <begin position="989"/>
        <end position="1012"/>
    </location>
</feature>
<evidence type="ECO:0000256" key="1">
    <source>
        <dbReference type="SAM" id="MobiDB-lite"/>
    </source>
</evidence>
<dbReference type="EMBL" id="CAUJNA010003639">
    <property type="protein sequence ID" value="CAJ1406671.1"/>
    <property type="molecule type" value="Genomic_DNA"/>
</dbReference>
<dbReference type="InterPro" id="IPR036520">
    <property type="entry name" value="UPF0759_sf"/>
</dbReference>
<dbReference type="Gene3D" id="3.20.20.410">
    <property type="entry name" value="Protein of unknown function UPF0759"/>
    <property type="match status" value="1"/>
</dbReference>
<feature type="region of interest" description="Disordered" evidence="1">
    <location>
        <begin position="1051"/>
        <end position="1077"/>
    </location>
</feature>
<organism evidence="2 3">
    <name type="scientific">Effrenium voratum</name>
    <dbReference type="NCBI Taxonomy" id="2562239"/>
    <lineage>
        <taxon>Eukaryota</taxon>
        <taxon>Sar</taxon>
        <taxon>Alveolata</taxon>
        <taxon>Dinophyceae</taxon>
        <taxon>Suessiales</taxon>
        <taxon>Symbiodiniaceae</taxon>
        <taxon>Effrenium</taxon>
    </lineage>
</organism>
<keyword evidence="3" id="KW-1185">Reference proteome</keyword>
<dbReference type="SUPFAM" id="SSF117396">
    <property type="entry name" value="TM1631-like"/>
    <property type="match status" value="1"/>
</dbReference>
<evidence type="ECO:0000313" key="3">
    <source>
        <dbReference type="Proteomes" id="UP001178507"/>
    </source>
</evidence>
<feature type="compositionally biased region" description="Basic and acidic residues" evidence="1">
    <location>
        <begin position="657"/>
        <end position="667"/>
    </location>
</feature>
<feature type="compositionally biased region" description="Polar residues" evidence="1">
    <location>
        <begin position="617"/>
        <end position="628"/>
    </location>
</feature>
<feature type="compositionally biased region" description="Low complexity" evidence="1">
    <location>
        <begin position="830"/>
        <end position="850"/>
    </location>
</feature>
<comment type="caution">
    <text evidence="2">The sequence shown here is derived from an EMBL/GenBank/DDBJ whole genome shotgun (WGS) entry which is preliminary data.</text>
</comment>
<proteinExistence type="predicted"/>
<feature type="compositionally biased region" description="Acidic residues" evidence="1">
    <location>
        <begin position="993"/>
        <end position="1012"/>
    </location>
</feature>
<dbReference type="PANTHER" id="PTHR30348:SF4">
    <property type="entry name" value="DUF72 DOMAIN-CONTAINING PROTEIN"/>
    <property type="match status" value="1"/>
</dbReference>
<dbReference type="Proteomes" id="UP001178507">
    <property type="component" value="Unassembled WGS sequence"/>
</dbReference>
<feature type="compositionally biased region" description="Acidic residues" evidence="1">
    <location>
        <begin position="668"/>
        <end position="678"/>
    </location>
</feature>
<protein>
    <submittedName>
        <fullName evidence="2">Uncharacterized protein</fullName>
    </submittedName>
</protein>